<gene>
    <name evidence="13" type="ORF">BSL78_08099</name>
</gene>
<protein>
    <submittedName>
        <fullName evidence="13">Putative sodium-coupled monocarboxylate transporter 2-like</fullName>
    </submittedName>
</protein>
<dbReference type="PANTHER" id="PTHR42985:SF40">
    <property type="entry name" value="LD47995P-RELATED"/>
    <property type="match status" value="1"/>
</dbReference>
<organism evidence="13 14">
    <name type="scientific">Stichopus japonicus</name>
    <name type="common">Sea cucumber</name>
    <dbReference type="NCBI Taxonomy" id="307972"/>
    <lineage>
        <taxon>Eukaryota</taxon>
        <taxon>Metazoa</taxon>
        <taxon>Echinodermata</taxon>
        <taxon>Eleutherozoa</taxon>
        <taxon>Echinozoa</taxon>
        <taxon>Holothuroidea</taxon>
        <taxon>Aspidochirotacea</taxon>
        <taxon>Aspidochirotida</taxon>
        <taxon>Stichopodidae</taxon>
        <taxon>Apostichopus</taxon>
    </lineage>
</organism>
<keyword evidence="5 12" id="KW-0812">Transmembrane</keyword>
<evidence type="ECO:0000256" key="3">
    <source>
        <dbReference type="ARBA" id="ARBA00022448"/>
    </source>
</evidence>
<feature type="transmembrane region" description="Helical" evidence="12">
    <location>
        <begin position="213"/>
        <end position="233"/>
    </location>
</feature>
<keyword evidence="3" id="KW-0813">Transport</keyword>
<feature type="transmembrane region" description="Helical" evidence="12">
    <location>
        <begin position="308"/>
        <end position="326"/>
    </location>
</feature>
<sequence length="390" mass="42635">MLAGLLAVLNEGSMRLGGLTEAWRIADERDRIDFWNFNPNPTIRHTFWSLAIGGAFQWTATYGTNQTQIQRYLSCGKKSTALWSLGLAICGMVVMLSIVCLVGIVMFAFYADCDPYTMGYLLPYFIMELFGDRPGLPGLCTACIFSAALSTVSSGINALTTITGEDIIKSIWPNIPESTYTIIIKVTACCFGIIAMLLSYLASQSDAILQATISVFGLVGGPLLGLFSLGVFFPCVNSYGAAFGPLISLGFSFWVGVGAIIYPPDSNSPSLSTELCVEGNTTQYISTLAPSIVDDPYPKIASFYGLSYMWYGGFSWCICIIFGLLVSFATRHNDPKETDVTLHRPIVDAFLCCFLLSVLMCVDVVSENPRESERKINSKNILEMEHTMLL</sequence>
<dbReference type="AlphaFoldDB" id="A0A2G8L477"/>
<keyword evidence="14" id="KW-1185">Reference proteome</keyword>
<evidence type="ECO:0000256" key="10">
    <source>
        <dbReference type="ARBA" id="ARBA00023201"/>
    </source>
</evidence>
<evidence type="ECO:0000256" key="6">
    <source>
        <dbReference type="ARBA" id="ARBA00022989"/>
    </source>
</evidence>
<keyword evidence="9 12" id="KW-0472">Membrane</keyword>
<feature type="transmembrane region" description="Helical" evidence="12">
    <location>
        <begin position="239"/>
        <end position="262"/>
    </location>
</feature>
<keyword evidence="4" id="KW-1003">Cell membrane</keyword>
<dbReference type="PANTHER" id="PTHR42985">
    <property type="entry name" value="SODIUM-COUPLED MONOCARBOXYLATE TRANSPORTER"/>
    <property type="match status" value="1"/>
</dbReference>
<dbReference type="InterPro" id="IPR038377">
    <property type="entry name" value="Na/Glc_symporter_sf"/>
</dbReference>
<evidence type="ECO:0000256" key="4">
    <source>
        <dbReference type="ARBA" id="ARBA00022475"/>
    </source>
</evidence>
<proteinExistence type="inferred from homology"/>
<dbReference type="Pfam" id="PF00474">
    <property type="entry name" value="SSF"/>
    <property type="match status" value="1"/>
</dbReference>
<comment type="subcellular location">
    <subcellularLocation>
        <location evidence="1">Cell membrane</location>
        <topology evidence="1">Multi-pass membrane protein</topology>
    </subcellularLocation>
</comment>
<keyword evidence="6 12" id="KW-1133">Transmembrane helix</keyword>
<keyword evidence="8" id="KW-0406">Ion transport</keyword>
<dbReference type="GO" id="GO:0006814">
    <property type="term" value="P:sodium ion transport"/>
    <property type="evidence" value="ECO:0007669"/>
    <property type="project" value="UniProtKB-KW"/>
</dbReference>
<dbReference type="Gene3D" id="1.20.1730.10">
    <property type="entry name" value="Sodium/glucose cotransporter"/>
    <property type="match status" value="1"/>
</dbReference>
<dbReference type="PROSITE" id="PS50283">
    <property type="entry name" value="NA_SOLUT_SYMP_3"/>
    <property type="match status" value="1"/>
</dbReference>
<evidence type="ECO:0000256" key="11">
    <source>
        <dbReference type="RuleBase" id="RU362091"/>
    </source>
</evidence>
<feature type="transmembrane region" description="Helical" evidence="12">
    <location>
        <begin position="46"/>
        <end position="64"/>
    </location>
</feature>
<feature type="transmembrane region" description="Helical" evidence="12">
    <location>
        <begin position="182"/>
        <end position="201"/>
    </location>
</feature>
<evidence type="ECO:0000256" key="5">
    <source>
        <dbReference type="ARBA" id="ARBA00022692"/>
    </source>
</evidence>
<evidence type="ECO:0000256" key="7">
    <source>
        <dbReference type="ARBA" id="ARBA00023053"/>
    </source>
</evidence>
<dbReference type="InterPro" id="IPR051163">
    <property type="entry name" value="Sodium:Solute_Symporter_SSF"/>
</dbReference>
<feature type="transmembrane region" description="Helical" evidence="12">
    <location>
        <begin position="85"/>
        <end position="111"/>
    </location>
</feature>
<comment type="similarity">
    <text evidence="2 11">Belongs to the sodium:solute symporter (SSF) (TC 2.A.21) family.</text>
</comment>
<reference evidence="13 14" key="1">
    <citation type="journal article" date="2017" name="PLoS Biol.">
        <title>The sea cucumber genome provides insights into morphological evolution and visceral regeneration.</title>
        <authorList>
            <person name="Zhang X."/>
            <person name="Sun L."/>
            <person name="Yuan J."/>
            <person name="Sun Y."/>
            <person name="Gao Y."/>
            <person name="Zhang L."/>
            <person name="Li S."/>
            <person name="Dai H."/>
            <person name="Hamel J.F."/>
            <person name="Liu C."/>
            <person name="Yu Y."/>
            <person name="Liu S."/>
            <person name="Lin W."/>
            <person name="Guo K."/>
            <person name="Jin S."/>
            <person name="Xu P."/>
            <person name="Storey K.B."/>
            <person name="Huan P."/>
            <person name="Zhang T."/>
            <person name="Zhou Y."/>
            <person name="Zhang J."/>
            <person name="Lin C."/>
            <person name="Li X."/>
            <person name="Xing L."/>
            <person name="Huo D."/>
            <person name="Sun M."/>
            <person name="Wang L."/>
            <person name="Mercier A."/>
            <person name="Li F."/>
            <person name="Yang H."/>
            <person name="Xiang J."/>
        </authorList>
    </citation>
    <scope>NUCLEOTIDE SEQUENCE [LARGE SCALE GENOMIC DNA]</scope>
    <source>
        <strain evidence="13">Shaxun</strain>
        <tissue evidence="13">Muscle</tissue>
    </source>
</reference>
<evidence type="ECO:0000313" key="13">
    <source>
        <dbReference type="EMBL" id="PIK55051.1"/>
    </source>
</evidence>
<dbReference type="InterPro" id="IPR001734">
    <property type="entry name" value="Na/solute_symporter"/>
</dbReference>
<evidence type="ECO:0000256" key="12">
    <source>
        <dbReference type="SAM" id="Phobius"/>
    </source>
</evidence>
<dbReference type="GO" id="GO:0005886">
    <property type="term" value="C:plasma membrane"/>
    <property type="evidence" value="ECO:0007669"/>
    <property type="project" value="UniProtKB-SubCell"/>
</dbReference>
<evidence type="ECO:0000313" key="14">
    <source>
        <dbReference type="Proteomes" id="UP000230750"/>
    </source>
</evidence>
<evidence type="ECO:0000256" key="9">
    <source>
        <dbReference type="ARBA" id="ARBA00023136"/>
    </source>
</evidence>
<comment type="caution">
    <text evidence="13">The sequence shown here is derived from an EMBL/GenBank/DDBJ whole genome shotgun (WGS) entry which is preliminary data.</text>
</comment>
<keyword evidence="7" id="KW-0915">Sodium</keyword>
<name>A0A2G8L477_STIJA</name>
<keyword evidence="10" id="KW-0739">Sodium transport</keyword>
<dbReference type="OrthoDB" id="6132759at2759"/>
<accession>A0A2G8L477</accession>
<evidence type="ECO:0000256" key="1">
    <source>
        <dbReference type="ARBA" id="ARBA00004651"/>
    </source>
</evidence>
<evidence type="ECO:0000256" key="2">
    <source>
        <dbReference type="ARBA" id="ARBA00006434"/>
    </source>
</evidence>
<dbReference type="Proteomes" id="UP000230750">
    <property type="component" value="Unassembled WGS sequence"/>
</dbReference>
<evidence type="ECO:0000256" key="8">
    <source>
        <dbReference type="ARBA" id="ARBA00023065"/>
    </source>
</evidence>
<dbReference type="GO" id="GO:0015293">
    <property type="term" value="F:symporter activity"/>
    <property type="evidence" value="ECO:0007669"/>
    <property type="project" value="TreeGrafter"/>
</dbReference>
<dbReference type="EMBL" id="MRZV01000227">
    <property type="protein sequence ID" value="PIK55051.1"/>
    <property type="molecule type" value="Genomic_DNA"/>
</dbReference>
<dbReference type="STRING" id="307972.A0A2G8L477"/>